<reference evidence="4 5" key="1">
    <citation type="submission" date="2021-01" db="EMBL/GenBank/DDBJ databases">
        <title>FDA dAtabase for Regulatory Grade micrObial Sequences (FDA-ARGOS): Supporting development and validation of Infectious Disease Dx tests.</title>
        <authorList>
            <person name="Sproer C."/>
            <person name="Gronow S."/>
            <person name="Severitt S."/>
            <person name="Schroder I."/>
            <person name="Tallon L."/>
            <person name="Sadzewicz L."/>
            <person name="Zhao X."/>
            <person name="Boylan J."/>
            <person name="Ott S."/>
            <person name="Bowen H."/>
            <person name="Vavikolanu K."/>
            <person name="Mehta A."/>
            <person name="Aluvathingal J."/>
            <person name="Nadendla S."/>
            <person name="Lowell S."/>
            <person name="Myers T."/>
            <person name="Yan Y."/>
            <person name="Sichtig H."/>
        </authorList>
    </citation>
    <scope>NUCLEOTIDE SEQUENCE [LARGE SCALE GENOMIC DNA]</scope>
    <source>
        <strain evidence="4 5">FDAARGOS_1141</strain>
    </source>
</reference>
<dbReference type="PANTHER" id="PTHR48043">
    <property type="entry name" value="EG:EG0003.4 PROTEIN-RELATED"/>
    <property type="match status" value="1"/>
</dbReference>
<accession>A0ABX7CJQ9</accession>
<dbReference type="Proteomes" id="UP000595498">
    <property type="component" value="Chromosome"/>
</dbReference>
<sequence length="409" mass="47973">MERFIVFVMTPFKSHMFPAFKMAKILKELGIQSIYISSLKMKHEVESRGYIFYNNLNFNEDGSCMSTSDVAKDIIKKYSPQLFLVETSFWKWALHLKGLKQHFKMIQTWICCDRARMLKPLDYRLVTDNSLSAYIQNEDDWVQYNNKQKEDFDHSDFQLYYKQVLKEANLLEDVIHISKVDRVGYFKVKDVEEIILFPKEFDVERENYSGVNYIGPFIYEDRDQESIDWSKLNIQNRPIVYCAMGSLTNTFKNKNIFFKKIISALSEMKDFFLILVSGPDNDELLINRFGENVYICEFAPQINILKESSLFITHGGAGSVKESIKFGVPMLVYPWKTKSDMYGNADRLEFHKIGQLGDIALDSIQTIKDRIIAVHTDQTIKLNLNKMQNIFLEYEKNEKQYLENIIACK</sequence>
<name>A0ABX7CJQ9_SPHMU</name>
<dbReference type="PANTHER" id="PTHR48043:SF145">
    <property type="entry name" value="FI06409P-RELATED"/>
    <property type="match status" value="1"/>
</dbReference>
<keyword evidence="1" id="KW-0328">Glycosyltransferase</keyword>
<protein>
    <submittedName>
        <fullName evidence="4">Glycosyltransferase family 1 protein</fullName>
    </submittedName>
</protein>
<dbReference type="CDD" id="cd03784">
    <property type="entry name" value="GT1_Gtf-like"/>
    <property type="match status" value="1"/>
</dbReference>
<evidence type="ECO:0000256" key="2">
    <source>
        <dbReference type="ARBA" id="ARBA00022679"/>
    </source>
</evidence>
<proteinExistence type="predicted"/>
<keyword evidence="5" id="KW-1185">Reference proteome</keyword>
<dbReference type="InterPro" id="IPR002213">
    <property type="entry name" value="UDP_glucos_trans"/>
</dbReference>
<evidence type="ECO:0000259" key="3">
    <source>
        <dbReference type="Pfam" id="PF04101"/>
    </source>
</evidence>
<dbReference type="EMBL" id="CP068224">
    <property type="protein sequence ID" value="QQT51470.1"/>
    <property type="molecule type" value="Genomic_DNA"/>
</dbReference>
<evidence type="ECO:0000256" key="1">
    <source>
        <dbReference type="ARBA" id="ARBA00022676"/>
    </source>
</evidence>
<dbReference type="Gene3D" id="3.40.50.2000">
    <property type="entry name" value="Glycogen Phosphorylase B"/>
    <property type="match status" value="2"/>
</dbReference>
<feature type="domain" description="Glycosyl transferase family 28 C-terminal" evidence="3">
    <location>
        <begin position="263"/>
        <end position="351"/>
    </location>
</feature>
<dbReference type="InterPro" id="IPR050271">
    <property type="entry name" value="UDP-glycosyltransferase"/>
</dbReference>
<dbReference type="InterPro" id="IPR007235">
    <property type="entry name" value="Glyco_trans_28_C"/>
</dbReference>
<dbReference type="SUPFAM" id="SSF53756">
    <property type="entry name" value="UDP-Glycosyltransferase/glycogen phosphorylase"/>
    <property type="match status" value="1"/>
</dbReference>
<evidence type="ECO:0000313" key="5">
    <source>
        <dbReference type="Proteomes" id="UP000595498"/>
    </source>
</evidence>
<evidence type="ECO:0000313" key="4">
    <source>
        <dbReference type="EMBL" id="QQT51470.1"/>
    </source>
</evidence>
<dbReference type="Pfam" id="PF04101">
    <property type="entry name" value="Glyco_tran_28_C"/>
    <property type="match status" value="1"/>
</dbReference>
<organism evidence="4 5">
    <name type="scientific">Sphingobacterium multivorum</name>
    <dbReference type="NCBI Taxonomy" id="28454"/>
    <lineage>
        <taxon>Bacteria</taxon>
        <taxon>Pseudomonadati</taxon>
        <taxon>Bacteroidota</taxon>
        <taxon>Sphingobacteriia</taxon>
        <taxon>Sphingobacteriales</taxon>
        <taxon>Sphingobacteriaceae</taxon>
        <taxon>Sphingobacterium</taxon>
    </lineage>
</organism>
<gene>
    <name evidence="4" type="ORF">I6I98_14300</name>
</gene>
<keyword evidence="2" id="KW-0808">Transferase</keyword>